<organism evidence="1 2">
    <name type="scientific">Geotrichum candidum</name>
    <name type="common">Oospora lactis</name>
    <name type="synonym">Dipodascus geotrichum</name>
    <dbReference type="NCBI Taxonomy" id="1173061"/>
    <lineage>
        <taxon>Eukaryota</taxon>
        <taxon>Fungi</taxon>
        <taxon>Dikarya</taxon>
        <taxon>Ascomycota</taxon>
        <taxon>Saccharomycotina</taxon>
        <taxon>Dipodascomycetes</taxon>
        <taxon>Dipodascales</taxon>
        <taxon>Dipodascaceae</taxon>
        <taxon>Geotrichum</taxon>
    </lineage>
</organism>
<dbReference type="EMBL" id="CCBN010000001">
    <property type="protein sequence ID" value="CDO51085.1"/>
    <property type="molecule type" value="Genomic_DNA"/>
</dbReference>
<dbReference type="OrthoDB" id="4812032at2759"/>
<protein>
    <submittedName>
        <fullName evidence="1">Uncharacterized protein</fullName>
    </submittedName>
</protein>
<proteinExistence type="predicted"/>
<dbReference type="AlphaFoldDB" id="A0A0J9X2D8"/>
<sequence length="289" mass="33931">MENSNTSLREVNYNIGNTEMPHRRGDVSPTSTDVILSQGSDLCYFFKNNFDHREMDREFLNEEFKLTPPSEYTTPVDTNSINSKYVKVPSNNNANVPLDELYQEIKLIEQELRNDQSKSIAEITGYKYIPGAPKTYNQKNPAFDELSLIEIKEYDLYQQDKNSVIEKYSKIDWTVSKNPVETAKPRLLNKLFRRARALNKILEVKFIEQEHIVWMQKNHPEIIPLLNAVSAIERIENERKELGDKHTVRRLRALMCTTTEREICRIRKIKQRFDDFGIVIANRWDKKVS</sequence>
<name>A0A0J9X2D8_GEOCN</name>
<evidence type="ECO:0000313" key="1">
    <source>
        <dbReference type="EMBL" id="CDO51085.1"/>
    </source>
</evidence>
<keyword evidence="2" id="KW-1185">Reference proteome</keyword>
<evidence type="ECO:0000313" key="2">
    <source>
        <dbReference type="Proteomes" id="UP000242525"/>
    </source>
</evidence>
<reference evidence="1" key="1">
    <citation type="submission" date="2014-03" db="EMBL/GenBank/DDBJ databases">
        <authorList>
            <person name="Casaregola S."/>
        </authorList>
    </citation>
    <scope>NUCLEOTIDE SEQUENCE [LARGE SCALE GENOMIC DNA]</scope>
    <source>
        <strain evidence="1">CLIB 918</strain>
    </source>
</reference>
<dbReference type="Proteomes" id="UP000242525">
    <property type="component" value="Unassembled WGS sequence"/>
</dbReference>
<gene>
    <name evidence="1" type="ORF">BN980_GECA01s00593g</name>
</gene>
<accession>A0A0J9X2D8</accession>
<comment type="caution">
    <text evidence="1">The sequence shown here is derived from an EMBL/GenBank/DDBJ whole genome shotgun (WGS) entry which is preliminary data.</text>
</comment>